<dbReference type="AlphaFoldDB" id="A0A382YN04"/>
<dbReference type="PANTHER" id="PTHR42966">
    <property type="entry name" value="N-ACETYLNEURAMINATE SYNTHASE"/>
    <property type="match status" value="1"/>
</dbReference>
<feature type="non-terminal residue" evidence="1">
    <location>
        <position position="37"/>
    </location>
</feature>
<dbReference type="Gene3D" id="3.20.20.70">
    <property type="entry name" value="Aldolase class I"/>
    <property type="match status" value="1"/>
</dbReference>
<dbReference type="SUPFAM" id="SSF51569">
    <property type="entry name" value="Aldolase"/>
    <property type="match status" value="1"/>
</dbReference>
<dbReference type="EMBL" id="UINC01177035">
    <property type="protein sequence ID" value="SVD84450.1"/>
    <property type="molecule type" value="Genomic_DNA"/>
</dbReference>
<evidence type="ECO:0000313" key="1">
    <source>
        <dbReference type="EMBL" id="SVD84450.1"/>
    </source>
</evidence>
<reference evidence="1" key="1">
    <citation type="submission" date="2018-05" db="EMBL/GenBank/DDBJ databases">
        <authorList>
            <person name="Lanie J.A."/>
            <person name="Ng W.-L."/>
            <person name="Kazmierczak K.M."/>
            <person name="Andrzejewski T.M."/>
            <person name="Davidsen T.M."/>
            <person name="Wayne K.J."/>
            <person name="Tettelin H."/>
            <person name="Glass J.I."/>
            <person name="Rusch D."/>
            <person name="Podicherti R."/>
            <person name="Tsui H.-C.T."/>
            <person name="Winkler M.E."/>
        </authorList>
    </citation>
    <scope>NUCLEOTIDE SEQUENCE</scope>
</reference>
<sequence length="37" mass="3958">MVIAECGVNHNGKIENALRLVKVAAEAGADIVKFQTF</sequence>
<dbReference type="PANTHER" id="PTHR42966:SF1">
    <property type="entry name" value="SIALIC ACID SYNTHASE"/>
    <property type="match status" value="1"/>
</dbReference>
<evidence type="ECO:0008006" key="2">
    <source>
        <dbReference type="Google" id="ProtNLM"/>
    </source>
</evidence>
<dbReference type="InterPro" id="IPR013785">
    <property type="entry name" value="Aldolase_TIM"/>
</dbReference>
<organism evidence="1">
    <name type="scientific">marine metagenome</name>
    <dbReference type="NCBI Taxonomy" id="408172"/>
    <lineage>
        <taxon>unclassified sequences</taxon>
        <taxon>metagenomes</taxon>
        <taxon>ecological metagenomes</taxon>
    </lineage>
</organism>
<proteinExistence type="predicted"/>
<name>A0A382YN04_9ZZZZ</name>
<gene>
    <name evidence="1" type="ORF">METZ01_LOCUS437304</name>
</gene>
<protein>
    <recommendedName>
        <fullName evidence="2">N-acetylneuraminic acid synthase N-terminal domain-containing protein</fullName>
    </recommendedName>
</protein>
<dbReference type="InterPro" id="IPR051690">
    <property type="entry name" value="PseI-like"/>
</dbReference>
<accession>A0A382YN04</accession>
<dbReference type="GO" id="GO:0047444">
    <property type="term" value="F:N-acylneuraminate-9-phosphate synthase activity"/>
    <property type="evidence" value="ECO:0007669"/>
    <property type="project" value="TreeGrafter"/>
</dbReference>